<protein>
    <submittedName>
        <fullName evidence="1">Uncharacterized protein</fullName>
    </submittedName>
</protein>
<evidence type="ECO:0000313" key="2">
    <source>
        <dbReference type="Proteomes" id="UP001347796"/>
    </source>
</evidence>
<sequence>MNARYKRQRSSMPVEAEIFEEMFGPLIMKLDVVCESLNIVRATLEAEFKNAVDFTTFRTHTMTYPQFMNVTGPPTIPIGFVTGAPQSRNGQMKKRLLDVLYKYLA</sequence>
<evidence type="ECO:0000313" key="1">
    <source>
        <dbReference type="EMBL" id="KAK6178993.1"/>
    </source>
</evidence>
<gene>
    <name evidence="1" type="ORF">SNE40_011454</name>
</gene>
<dbReference type="AlphaFoldDB" id="A0AAN8PPD3"/>
<organism evidence="1 2">
    <name type="scientific">Patella caerulea</name>
    <name type="common">Rayed Mediterranean limpet</name>
    <dbReference type="NCBI Taxonomy" id="87958"/>
    <lineage>
        <taxon>Eukaryota</taxon>
        <taxon>Metazoa</taxon>
        <taxon>Spiralia</taxon>
        <taxon>Lophotrochozoa</taxon>
        <taxon>Mollusca</taxon>
        <taxon>Gastropoda</taxon>
        <taxon>Patellogastropoda</taxon>
        <taxon>Patelloidea</taxon>
        <taxon>Patellidae</taxon>
        <taxon>Patella</taxon>
    </lineage>
</organism>
<keyword evidence="2" id="KW-1185">Reference proteome</keyword>
<dbReference type="EMBL" id="JAZGQO010000008">
    <property type="protein sequence ID" value="KAK6178993.1"/>
    <property type="molecule type" value="Genomic_DNA"/>
</dbReference>
<dbReference type="Proteomes" id="UP001347796">
    <property type="component" value="Unassembled WGS sequence"/>
</dbReference>
<proteinExistence type="predicted"/>
<accession>A0AAN8PPD3</accession>
<comment type="caution">
    <text evidence="1">The sequence shown here is derived from an EMBL/GenBank/DDBJ whole genome shotgun (WGS) entry which is preliminary data.</text>
</comment>
<reference evidence="1 2" key="1">
    <citation type="submission" date="2024-01" db="EMBL/GenBank/DDBJ databases">
        <title>The genome of the rayed Mediterranean limpet Patella caerulea (Linnaeus, 1758).</title>
        <authorList>
            <person name="Anh-Thu Weber A."/>
            <person name="Halstead-Nussloch G."/>
        </authorList>
    </citation>
    <scope>NUCLEOTIDE SEQUENCE [LARGE SCALE GENOMIC DNA]</scope>
    <source>
        <strain evidence="1">AATW-2023a</strain>
        <tissue evidence="1">Whole specimen</tissue>
    </source>
</reference>
<name>A0AAN8PPD3_PATCE</name>